<dbReference type="RefSeq" id="XP_022651262.1">
    <property type="nucleotide sequence ID" value="XM_022795527.1"/>
</dbReference>
<dbReference type="KEGG" id="vde:111246244"/>
<evidence type="ECO:0000256" key="1">
    <source>
        <dbReference type="ARBA" id="ARBA00022679"/>
    </source>
</evidence>
<reference evidence="8" key="1">
    <citation type="submission" date="2021-01" db="UniProtKB">
        <authorList>
            <consortium name="EnsemblMetazoa"/>
        </authorList>
    </citation>
    <scope>IDENTIFICATION</scope>
</reference>
<dbReference type="GO" id="GO:0005737">
    <property type="term" value="C:cytoplasm"/>
    <property type="evidence" value="ECO:0007669"/>
    <property type="project" value="TreeGrafter"/>
</dbReference>
<organism evidence="8 9">
    <name type="scientific">Varroa destructor</name>
    <name type="common">Honeybee mite</name>
    <dbReference type="NCBI Taxonomy" id="109461"/>
    <lineage>
        <taxon>Eukaryota</taxon>
        <taxon>Metazoa</taxon>
        <taxon>Ecdysozoa</taxon>
        <taxon>Arthropoda</taxon>
        <taxon>Chelicerata</taxon>
        <taxon>Arachnida</taxon>
        <taxon>Acari</taxon>
        <taxon>Parasitiformes</taxon>
        <taxon>Mesostigmata</taxon>
        <taxon>Gamasina</taxon>
        <taxon>Dermanyssoidea</taxon>
        <taxon>Varroidae</taxon>
        <taxon>Varroa</taxon>
    </lineage>
</organism>
<evidence type="ECO:0000256" key="2">
    <source>
        <dbReference type="ARBA" id="ARBA00022741"/>
    </source>
</evidence>
<dbReference type="Pfam" id="PF00586">
    <property type="entry name" value="AIRS"/>
    <property type="match status" value="1"/>
</dbReference>
<dbReference type="Pfam" id="PF02769">
    <property type="entry name" value="AIRS_C"/>
    <property type="match status" value="1"/>
</dbReference>
<dbReference type="FunFam" id="3.90.650.10:FF:000010">
    <property type="entry name" value="Selenide, water dikinase"/>
    <property type="match status" value="1"/>
</dbReference>
<evidence type="ECO:0000259" key="7">
    <source>
        <dbReference type="Pfam" id="PF02769"/>
    </source>
</evidence>
<dbReference type="InParanoid" id="A0A7M7JG02"/>
<dbReference type="PIRSF" id="PIRSF036407">
    <property type="entry name" value="Selenphspht_syn"/>
    <property type="match status" value="1"/>
</dbReference>
<keyword evidence="3" id="KW-0418">Kinase</keyword>
<dbReference type="SUPFAM" id="SSF56042">
    <property type="entry name" value="PurM C-terminal domain-like"/>
    <property type="match status" value="1"/>
</dbReference>
<dbReference type="NCBIfam" id="TIGR00476">
    <property type="entry name" value="selD"/>
    <property type="match status" value="1"/>
</dbReference>
<feature type="domain" description="PurM-like N-terminal" evidence="6">
    <location>
        <begin position="2"/>
        <end position="111"/>
    </location>
</feature>
<keyword evidence="9" id="KW-1185">Reference proteome</keyword>
<dbReference type="RefSeq" id="XP_022651264.1">
    <property type="nucleotide sequence ID" value="XM_022795529.1"/>
</dbReference>
<dbReference type="InterPro" id="IPR036676">
    <property type="entry name" value="PurM-like_C_sf"/>
</dbReference>
<accession>A0A7M7JG02</accession>
<dbReference type="RefSeq" id="XP_022651263.1">
    <property type="nucleotide sequence ID" value="XM_022795528.1"/>
</dbReference>
<dbReference type="OrthoDB" id="409395at2759"/>
<dbReference type="GO" id="GO:0005524">
    <property type="term" value="F:ATP binding"/>
    <property type="evidence" value="ECO:0007669"/>
    <property type="project" value="UniProtKB-KW"/>
</dbReference>
<evidence type="ECO:0000313" key="8">
    <source>
        <dbReference type="EnsemblMetazoa" id="XP_022651263"/>
    </source>
</evidence>
<dbReference type="InterPro" id="IPR016188">
    <property type="entry name" value="PurM-like_N"/>
</dbReference>
<dbReference type="GeneID" id="111246244"/>
<dbReference type="Gene3D" id="3.30.1330.10">
    <property type="entry name" value="PurM-like, N-terminal domain"/>
    <property type="match status" value="1"/>
</dbReference>
<proteinExistence type="predicted"/>
<dbReference type="Proteomes" id="UP000594260">
    <property type="component" value="Unplaced"/>
</dbReference>
<dbReference type="Gene3D" id="3.90.650.10">
    <property type="entry name" value="PurM-like C-terminal domain"/>
    <property type="match status" value="1"/>
</dbReference>
<evidence type="ECO:0008006" key="10">
    <source>
        <dbReference type="Google" id="ProtNLM"/>
    </source>
</evidence>
<dbReference type="PANTHER" id="PTHR10256">
    <property type="entry name" value="SELENIDE, WATER DIKINASE"/>
    <property type="match status" value="1"/>
</dbReference>
<dbReference type="InterPro" id="IPR010918">
    <property type="entry name" value="PurM-like_C_dom"/>
</dbReference>
<dbReference type="OMA" id="ACDNMLM"/>
<protein>
    <recommendedName>
        <fullName evidence="10">Selenide, water dikinase</fullName>
    </recommendedName>
</protein>
<dbReference type="EnsemblMetazoa" id="XM_022795529">
    <property type="protein sequence ID" value="XP_022651264"/>
    <property type="gene ID" value="LOC111246244"/>
</dbReference>
<dbReference type="InterPro" id="IPR004536">
    <property type="entry name" value="SPS/SelD"/>
</dbReference>
<dbReference type="InterPro" id="IPR036921">
    <property type="entry name" value="PurM-like_N_sf"/>
</dbReference>
<sequence length="316" mass="34758">MDCCVIPLEDSGFSLVQTIDYFYPSVEDPYANGQIACANVLSDLYAMGITKCDNMLMVLAVAREMTPDEREKVVPQLMRGLNDHAIKAGTRIRGGQTILNPWPIIGGVATACVHREQIVMPDNGEAGDVLVLTKPLGTQVAVNAHQWLDRGEEGMKLLGGMSVESVKKLYFRALDSMSHLNKTASSLMLKYECHGCTDVTGFGIKGHANNLARVQKKSLELRIHTLPVIRNATAIVEKSGKFQTLLQGTSAETSGGLLMMLKPDKAKQFIDELKQLEGRESWIIGEVISAEERKAVLVDGIKIQEVPSVEEENYLW</sequence>
<evidence type="ECO:0000259" key="6">
    <source>
        <dbReference type="Pfam" id="PF00586"/>
    </source>
</evidence>
<evidence type="ECO:0000313" key="9">
    <source>
        <dbReference type="Proteomes" id="UP000594260"/>
    </source>
</evidence>
<evidence type="ECO:0000256" key="5">
    <source>
        <dbReference type="ARBA" id="ARBA00023266"/>
    </source>
</evidence>
<dbReference type="GO" id="GO:0004756">
    <property type="term" value="F:selenide, water dikinase activity"/>
    <property type="evidence" value="ECO:0007669"/>
    <property type="project" value="TreeGrafter"/>
</dbReference>
<keyword evidence="4" id="KW-0067">ATP-binding</keyword>
<evidence type="ECO:0000256" key="3">
    <source>
        <dbReference type="ARBA" id="ARBA00022777"/>
    </source>
</evidence>
<keyword evidence="2" id="KW-0547">Nucleotide-binding</keyword>
<dbReference type="EnsemblMetazoa" id="XM_022795527">
    <property type="protein sequence ID" value="XP_022651262"/>
    <property type="gene ID" value="LOC111246244"/>
</dbReference>
<evidence type="ECO:0000256" key="4">
    <source>
        <dbReference type="ARBA" id="ARBA00022840"/>
    </source>
</evidence>
<dbReference type="AlphaFoldDB" id="A0A7M7JG02"/>
<dbReference type="CDD" id="cd02195">
    <property type="entry name" value="SelD"/>
    <property type="match status" value="1"/>
</dbReference>
<dbReference type="PANTHER" id="PTHR10256:SF0">
    <property type="entry name" value="INACTIVE SELENIDE, WATER DIKINASE-LIKE PROTEIN-RELATED"/>
    <property type="match status" value="1"/>
</dbReference>
<dbReference type="GO" id="GO:0016260">
    <property type="term" value="P:selenocysteine biosynthetic process"/>
    <property type="evidence" value="ECO:0007669"/>
    <property type="project" value="TreeGrafter"/>
</dbReference>
<dbReference type="SUPFAM" id="SSF55326">
    <property type="entry name" value="PurM N-terminal domain-like"/>
    <property type="match status" value="1"/>
</dbReference>
<dbReference type="EnsemblMetazoa" id="XM_022795528">
    <property type="protein sequence ID" value="XP_022651263"/>
    <property type="gene ID" value="LOC111246244"/>
</dbReference>
<keyword evidence="5" id="KW-0711">Selenium</keyword>
<keyword evidence="1" id="KW-0808">Transferase</keyword>
<name>A0A7M7JG02_VARDE</name>
<feature type="domain" description="PurM-like C-terminal" evidence="7">
    <location>
        <begin position="125"/>
        <end position="292"/>
    </location>
</feature>